<dbReference type="InterPro" id="IPR036922">
    <property type="entry name" value="Rieske_2Fe-2S_sf"/>
</dbReference>
<evidence type="ECO:0000256" key="4">
    <source>
        <dbReference type="ARBA" id="ARBA00023004"/>
    </source>
</evidence>
<dbReference type="Pfam" id="PF19112">
    <property type="entry name" value="VanA_C"/>
    <property type="match status" value="1"/>
</dbReference>
<dbReference type="RefSeq" id="WP_141149050.1">
    <property type="nucleotide sequence ID" value="NZ_VHLG01000005.1"/>
</dbReference>
<keyword evidence="7" id="KW-0223">Dioxygenase</keyword>
<keyword evidence="4" id="KW-0408">Iron</keyword>
<dbReference type="AlphaFoldDB" id="A0A506U9C5"/>
<comment type="caution">
    <text evidence="7">The sequence shown here is derived from an EMBL/GenBank/DDBJ whole genome shotgun (WGS) entry which is preliminary data.</text>
</comment>
<name>A0A506U9C5_9HYPH</name>
<dbReference type="GO" id="GO:0051213">
    <property type="term" value="F:dioxygenase activity"/>
    <property type="evidence" value="ECO:0007669"/>
    <property type="project" value="UniProtKB-KW"/>
</dbReference>
<dbReference type="Pfam" id="PF00355">
    <property type="entry name" value="Rieske"/>
    <property type="match status" value="1"/>
</dbReference>
<evidence type="ECO:0000256" key="5">
    <source>
        <dbReference type="ARBA" id="ARBA00023014"/>
    </source>
</evidence>
<protein>
    <submittedName>
        <fullName evidence="7">Aromatic ring-hydroxylating dioxygenase subunit alpha</fullName>
    </submittedName>
</protein>
<sequence length="334" mass="38372">MRVTERPELRRFWYCIMPVDDLKSGPKPFRLLAENIVLWLDGEGKPRAVKDRCLHRTAKLSAGYVEDGNIICPYHGWAFNGKGACVKVPQEVDHRPKPFGVPGYFCDERYGYVWVALEEPLHDIPHLPEFYDDRFRQVKEFREIWTCNPLRLVENSFDNSHIAFVHKGTFAEADPIPAENSFKDTEDGFICYNEVPVKNPKENREALLTTEEKTVRNNANQFFLPFSRAGRIFYPNGLTNIHCTFATPIDEGRTQRIQFVLRNDTDADVAPEKVIAFDRAVSDEDKFVIETTDDEVPLDASEGVEISMPSDRPGILMRKKLRLSFKAMQPEAAE</sequence>
<dbReference type="PROSITE" id="PS51296">
    <property type="entry name" value="RIESKE"/>
    <property type="match status" value="1"/>
</dbReference>
<keyword evidence="3" id="KW-0560">Oxidoreductase</keyword>
<dbReference type="Proteomes" id="UP000318801">
    <property type="component" value="Unassembled WGS sequence"/>
</dbReference>
<proteinExistence type="predicted"/>
<feature type="domain" description="Rieske" evidence="6">
    <location>
        <begin position="13"/>
        <end position="115"/>
    </location>
</feature>
<evidence type="ECO:0000256" key="2">
    <source>
        <dbReference type="ARBA" id="ARBA00022723"/>
    </source>
</evidence>
<evidence type="ECO:0000313" key="8">
    <source>
        <dbReference type="Proteomes" id="UP000318801"/>
    </source>
</evidence>
<evidence type="ECO:0000259" key="6">
    <source>
        <dbReference type="PROSITE" id="PS51296"/>
    </source>
</evidence>
<keyword evidence="1" id="KW-0001">2Fe-2S</keyword>
<gene>
    <name evidence="7" type="ORF">FJU08_10920</name>
</gene>
<dbReference type="Gene3D" id="2.102.10.10">
    <property type="entry name" value="Rieske [2Fe-2S] iron-sulphur domain"/>
    <property type="match status" value="1"/>
</dbReference>
<dbReference type="GO" id="GO:0046872">
    <property type="term" value="F:metal ion binding"/>
    <property type="evidence" value="ECO:0007669"/>
    <property type="project" value="UniProtKB-KW"/>
</dbReference>
<keyword evidence="5" id="KW-0411">Iron-sulfur</keyword>
<dbReference type="PANTHER" id="PTHR21266:SF60">
    <property type="entry name" value="3-KETOSTEROID-9-ALPHA-MONOOXYGENASE, OXYGENASE COMPONENT"/>
    <property type="match status" value="1"/>
</dbReference>
<dbReference type="EMBL" id="VHLG01000005">
    <property type="protein sequence ID" value="TPW30480.1"/>
    <property type="molecule type" value="Genomic_DNA"/>
</dbReference>
<dbReference type="PANTHER" id="PTHR21266">
    <property type="entry name" value="IRON-SULFUR DOMAIN CONTAINING PROTEIN"/>
    <property type="match status" value="1"/>
</dbReference>
<evidence type="ECO:0000256" key="3">
    <source>
        <dbReference type="ARBA" id="ARBA00023002"/>
    </source>
</evidence>
<dbReference type="InterPro" id="IPR044043">
    <property type="entry name" value="VanA_C_cat"/>
</dbReference>
<dbReference type="CDD" id="cd03469">
    <property type="entry name" value="Rieske_RO_Alpha_N"/>
    <property type="match status" value="1"/>
</dbReference>
<evidence type="ECO:0000313" key="7">
    <source>
        <dbReference type="EMBL" id="TPW30480.1"/>
    </source>
</evidence>
<organism evidence="7 8">
    <name type="scientific">Martelella alba</name>
    <dbReference type="NCBI Taxonomy" id="2590451"/>
    <lineage>
        <taxon>Bacteria</taxon>
        <taxon>Pseudomonadati</taxon>
        <taxon>Pseudomonadota</taxon>
        <taxon>Alphaproteobacteria</taxon>
        <taxon>Hyphomicrobiales</taxon>
        <taxon>Aurantimonadaceae</taxon>
        <taxon>Martelella</taxon>
    </lineage>
</organism>
<dbReference type="GO" id="GO:0051537">
    <property type="term" value="F:2 iron, 2 sulfur cluster binding"/>
    <property type="evidence" value="ECO:0007669"/>
    <property type="project" value="UniProtKB-KW"/>
</dbReference>
<accession>A0A506U9C5</accession>
<dbReference type="SUPFAM" id="SSF50022">
    <property type="entry name" value="ISP domain"/>
    <property type="match status" value="1"/>
</dbReference>
<reference evidence="7 8" key="1">
    <citation type="submission" date="2019-06" db="EMBL/GenBank/DDBJ databases">
        <authorList>
            <person name="Li M."/>
        </authorList>
    </citation>
    <scope>NUCLEOTIDE SEQUENCE [LARGE SCALE GENOMIC DNA]</scope>
    <source>
        <strain evidence="7 8">BGMRC2036</strain>
    </source>
</reference>
<keyword evidence="8" id="KW-1185">Reference proteome</keyword>
<dbReference type="OrthoDB" id="9800776at2"/>
<evidence type="ECO:0000256" key="1">
    <source>
        <dbReference type="ARBA" id="ARBA00022714"/>
    </source>
</evidence>
<dbReference type="InterPro" id="IPR050584">
    <property type="entry name" value="Cholesterol_7-desaturase"/>
</dbReference>
<dbReference type="SUPFAM" id="SSF55961">
    <property type="entry name" value="Bet v1-like"/>
    <property type="match status" value="1"/>
</dbReference>
<keyword evidence="2" id="KW-0479">Metal-binding</keyword>
<dbReference type="Gene3D" id="3.90.380.10">
    <property type="entry name" value="Naphthalene 1,2-dioxygenase Alpha Subunit, Chain A, domain 1"/>
    <property type="match status" value="1"/>
</dbReference>
<dbReference type="InterPro" id="IPR017941">
    <property type="entry name" value="Rieske_2Fe-2S"/>
</dbReference>